<gene>
    <name evidence="2" type="ORF">V6U78_12415</name>
</gene>
<proteinExistence type="predicted"/>
<comment type="caution">
    <text evidence="2">The sequence shown here is derived from an EMBL/GenBank/DDBJ whole genome shotgun (WGS) entry which is preliminary data.</text>
</comment>
<keyword evidence="3" id="KW-1185">Reference proteome</keyword>
<evidence type="ECO:0008006" key="4">
    <source>
        <dbReference type="Google" id="ProtNLM"/>
    </source>
</evidence>
<accession>A0ABW8Q1A7</accession>
<keyword evidence="1" id="KW-0732">Signal</keyword>
<protein>
    <recommendedName>
        <fullName evidence="4">Outer membrane efflux protein</fullName>
    </recommendedName>
</protein>
<feature type="chain" id="PRO_5046874791" description="Outer membrane efflux protein" evidence="1">
    <location>
        <begin position="25"/>
        <end position="258"/>
    </location>
</feature>
<feature type="signal peptide" evidence="1">
    <location>
        <begin position="1"/>
        <end position="24"/>
    </location>
</feature>
<evidence type="ECO:0000256" key="1">
    <source>
        <dbReference type="SAM" id="SignalP"/>
    </source>
</evidence>
<name>A0ABW8Q1A7_9GAMM</name>
<dbReference type="Proteomes" id="UP001621714">
    <property type="component" value="Unassembled WGS sequence"/>
</dbReference>
<dbReference type="EMBL" id="JBANFI010000011">
    <property type="protein sequence ID" value="MFK7161839.1"/>
    <property type="molecule type" value="Genomic_DNA"/>
</dbReference>
<evidence type="ECO:0000313" key="2">
    <source>
        <dbReference type="EMBL" id="MFK7161839.1"/>
    </source>
</evidence>
<evidence type="ECO:0000313" key="3">
    <source>
        <dbReference type="Proteomes" id="UP001621714"/>
    </source>
</evidence>
<organism evidence="2 3">
    <name type="scientific">Marinospirillum alkalitolerans</name>
    <dbReference type="NCBI Taxonomy" id="3123374"/>
    <lineage>
        <taxon>Bacteria</taxon>
        <taxon>Pseudomonadati</taxon>
        <taxon>Pseudomonadota</taxon>
        <taxon>Gammaproteobacteria</taxon>
        <taxon>Oceanospirillales</taxon>
        <taxon>Oceanospirillaceae</taxon>
        <taxon>Marinospirillum</taxon>
    </lineage>
</organism>
<sequence length="258" mass="29566">MTRKESLKFCFLMLILLFSAHLFAENERGWWPLHNPWADAATDPTPPPRIQPYELPRFDEQIQGDHHTQIPPLRTAPYVDGDLIFQSVMNCYPEPSKFRLELELEGRYGTRGQYDSTGQIEIGGYYAGIVARMPLYSATELNREREREYMRRTATAETIGQLMAALARRNHAIRELGLYTSLEARSQVRVAQGVVGVDEQVQYLRKVAEAQQALIMAESELVQHRLSLVAQCDDRQADSVNAYLRRITRLPRTGDETP</sequence>
<dbReference type="RefSeq" id="WP_405341449.1">
    <property type="nucleotide sequence ID" value="NZ_JBANFI010000011.1"/>
</dbReference>
<reference evidence="2 3" key="1">
    <citation type="submission" date="2024-02" db="EMBL/GenBank/DDBJ databases">
        <title>Marinospirillum sp. MEB 164 isolated from Lonar lake sediment.</title>
        <authorList>
            <person name="Joshi A."/>
            <person name="Thite S."/>
        </authorList>
    </citation>
    <scope>NUCLEOTIDE SEQUENCE [LARGE SCALE GENOMIC DNA]</scope>
    <source>
        <strain evidence="2 3">MEB164</strain>
    </source>
</reference>